<comment type="caution">
    <text evidence="1">The sequence shown here is derived from an EMBL/GenBank/DDBJ whole genome shotgun (WGS) entry which is preliminary data.</text>
</comment>
<dbReference type="EMBL" id="MU250536">
    <property type="protein sequence ID" value="KAG7445489.1"/>
    <property type="molecule type" value="Genomic_DNA"/>
</dbReference>
<dbReference type="AlphaFoldDB" id="A0A9P8ARR9"/>
<evidence type="ECO:0000313" key="2">
    <source>
        <dbReference type="Proteomes" id="UP000812287"/>
    </source>
</evidence>
<accession>A0A9P8ARR9</accession>
<keyword evidence="2" id="KW-1185">Reference proteome</keyword>
<sequence length="348" mass="37598">MPWACPEKGIPPAYLRVTADLPVSTIHTILGPLECASQFCNKPALSDSLPFGVSGCGCARAGWSVYPAVSTKRPQGAPTTNRNLSADVNISPGLLRVLTGSVSVLSLQYDMVSVRHVELIFVYHTLMALQLRCPIRTSSAAIAPRIAAYPGRLESDFPSLSVVVATRQPYLRTSRSSESPILDTHVTIASARCQDFDYHRETDSRMQKRVLCMIDSNAARPRGACRPFESFSAGSRSSVCSVPQHLPMLALLFALAFRKNLSDPTVSGDARLSRLWDGAATEARDPTIGTGRGLNVAPEDEISNPVVRNVGPRCALRNTRTLLSSDTGYNAQYIASQARNAFSASAFL</sequence>
<protein>
    <submittedName>
        <fullName evidence="1">Uncharacterized protein</fullName>
    </submittedName>
</protein>
<dbReference type="GeneID" id="66099535"/>
<evidence type="ECO:0000313" key="1">
    <source>
        <dbReference type="EMBL" id="KAG7445489.1"/>
    </source>
</evidence>
<gene>
    <name evidence="1" type="ORF">BT62DRAFT_1006442</name>
</gene>
<dbReference type="RefSeq" id="XP_043038989.1">
    <property type="nucleotide sequence ID" value="XM_043177248.1"/>
</dbReference>
<dbReference type="OrthoDB" id="10630373at2759"/>
<name>A0A9P8ARR9_9AGAR</name>
<dbReference type="Proteomes" id="UP000812287">
    <property type="component" value="Unassembled WGS sequence"/>
</dbReference>
<proteinExistence type="predicted"/>
<organism evidence="1 2">
    <name type="scientific">Guyanagaster necrorhizus</name>
    <dbReference type="NCBI Taxonomy" id="856835"/>
    <lineage>
        <taxon>Eukaryota</taxon>
        <taxon>Fungi</taxon>
        <taxon>Dikarya</taxon>
        <taxon>Basidiomycota</taxon>
        <taxon>Agaricomycotina</taxon>
        <taxon>Agaricomycetes</taxon>
        <taxon>Agaricomycetidae</taxon>
        <taxon>Agaricales</taxon>
        <taxon>Marasmiineae</taxon>
        <taxon>Physalacriaceae</taxon>
        <taxon>Guyanagaster</taxon>
    </lineage>
</organism>
<reference evidence="1" key="1">
    <citation type="submission" date="2020-11" db="EMBL/GenBank/DDBJ databases">
        <title>Adaptations for nitrogen fixation in a non-lichenized fungal sporocarp promotes dispersal by wood-feeding termites.</title>
        <authorList>
            <consortium name="DOE Joint Genome Institute"/>
            <person name="Koch R.A."/>
            <person name="Yoon G."/>
            <person name="Arayal U."/>
            <person name="Lail K."/>
            <person name="Amirebrahimi M."/>
            <person name="Labutti K."/>
            <person name="Lipzen A."/>
            <person name="Riley R."/>
            <person name="Barry K."/>
            <person name="Henrissat B."/>
            <person name="Grigoriev I.V."/>
            <person name="Herr J.R."/>
            <person name="Aime M.C."/>
        </authorList>
    </citation>
    <scope>NUCLEOTIDE SEQUENCE</scope>
    <source>
        <strain evidence="1">MCA 3950</strain>
    </source>
</reference>